<dbReference type="HAMAP" id="MF_03044">
    <property type="entry name" value="BMT2"/>
    <property type="match status" value="1"/>
</dbReference>
<dbReference type="Gene3D" id="3.40.50.150">
    <property type="entry name" value="Vaccinia Virus protein VP39"/>
    <property type="match status" value="1"/>
</dbReference>
<protein>
    <recommendedName>
        <fullName evidence="4">S-adenosylmethionine sensor upstream of mTORC1</fullName>
    </recommendedName>
    <alternativeName>
        <fullName evidence="4">Probable methyltransferase BMT2 homolog</fullName>
        <ecNumber evidence="4">2.1.1.-</ecNumber>
    </alternativeName>
</protein>
<reference evidence="5 6" key="1">
    <citation type="submission" date="2024-03" db="EMBL/GenBank/DDBJ databases">
        <title>The genome assembly and annotation of the cricket Gryllus longicercus Weissman &amp; Gray.</title>
        <authorList>
            <person name="Szrajer S."/>
            <person name="Gray D."/>
            <person name="Ylla G."/>
        </authorList>
    </citation>
    <scope>NUCLEOTIDE SEQUENCE [LARGE SCALE GENOMIC DNA]</scope>
    <source>
        <strain evidence="5">DAG 2021-001</strain>
        <tissue evidence="5">Whole body minus gut</tissue>
    </source>
</reference>
<name>A0AAN9Z836_9ORTH</name>
<keyword evidence="6" id="KW-1185">Reference proteome</keyword>
<keyword evidence="1 4" id="KW-0489">Methyltransferase</keyword>
<keyword evidence="2 4" id="KW-0808">Transferase</keyword>
<accession>A0AAN9Z836</accession>
<evidence type="ECO:0000313" key="6">
    <source>
        <dbReference type="Proteomes" id="UP001378592"/>
    </source>
</evidence>
<dbReference type="InterPro" id="IPR029063">
    <property type="entry name" value="SAM-dependent_MTases_sf"/>
</dbReference>
<comment type="caution">
    <text evidence="5">The sequence shown here is derived from an EMBL/GenBank/DDBJ whole genome shotgun (WGS) entry which is preliminary data.</text>
</comment>
<evidence type="ECO:0000313" key="5">
    <source>
        <dbReference type="EMBL" id="KAK7866292.1"/>
    </source>
</evidence>
<dbReference type="PANTHER" id="PTHR21008">
    <property type="entry name" value="S-ADENOSYLMETHIONINE SENSOR UPSTREAM OF MTORC1-RELATED"/>
    <property type="match status" value="1"/>
</dbReference>
<dbReference type="EMBL" id="JAZDUA010000150">
    <property type="protein sequence ID" value="KAK7866292.1"/>
    <property type="molecule type" value="Genomic_DNA"/>
</dbReference>
<organism evidence="5 6">
    <name type="scientific">Gryllus longicercus</name>
    <dbReference type="NCBI Taxonomy" id="2509291"/>
    <lineage>
        <taxon>Eukaryota</taxon>
        <taxon>Metazoa</taxon>
        <taxon>Ecdysozoa</taxon>
        <taxon>Arthropoda</taxon>
        <taxon>Hexapoda</taxon>
        <taxon>Insecta</taxon>
        <taxon>Pterygota</taxon>
        <taxon>Neoptera</taxon>
        <taxon>Polyneoptera</taxon>
        <taxon>Orthoptera</taxon>
        <taxon>Ensifera</taxon>
        <taxon>Gryllidea</taxon>
        <taxon>Grylloidea</taxon>
        <taxon>Gryllidae</taxon>
        <taxon>Gryllinae</taxon>
        <taxon>Gryllus</taxon>
    </lineage>
</organism>
<comment type="function">
    <text evidence="4">S-adenosyl-L-methionine-binding protein that acts as an inhibitor of mTORC1 signaling. Acts as a sensor of S-adenosyl-L-methionine to signal methionine sufficiency to mTORC1. Probably also acts as a S-adenosyl-L-methionine-dependent methyltransferase.</text>
</comment>
<sequence>MASEEQKKLAEFIKNVHQMLRINARKIGASQAWKEHCQEEKILSQYAEAMRQLALEHWEHNADKKVYSRIQWIAEQSLKYFFNGGREMERNKEIKRNQYQENSGTEYKNFAECKDNISTGELILLDVGSCYNPFRKYPFFRVIPIDLKPASNDVFEADFLNLSVTSDKVTTEDITKMLPIRSFPENHFDIVVFSLLLEYMPSCQQRFVCCEKAYHILKPEGLLFIISPDSKHASANASLMRQWRICLAYLGFTRVVYEKLPHIHCMAFRKNCHVVASQQWARRAMSQKNGYFLMENMDNVHELLKIPQDDTEYLIAEVVEQPIRSDEDNSELVDMFEELPQDLELL</sequence>
<evidence type="ECO:0000256" key="2">
    <source>
        <dbReference type="ARBA" id="ARBA00022679"/>
    </source>
</evidence>
<dbReference type="EC" id="2.1.1.-" evidence="4"/>
<dbReference type="GO" id="GO:1904262">
    <property type="term" value="P:negative regulation of TORC1 signaling"/>
    <property type="evidence" value="ECO:0007669"/>
    <property type="project" value="TreeGrafter"/>
</dbReference>
<feature type="binding site" evidence="4">
    <location>
        <position position="146"/>
    </location>
    <ligand>
        <name>S-adenosyl-L-methionine</name>
        <dbReference type="ChEBI" id="CHEBI:59789"/>
    </ligand>
</feature>
<dbReference type="PANTHER" id="PTHR21008:SF0">
    <property type="entry name" value="S-ADENOSYLMETHIONINE SENSOR UPSTREAM OF MTORC1"/>
    <property type="match status" value="1"/>
</dbReference>
<dbReference type="GO" id="GO:0032259">
    <property type="term" value="P:methylation"/>
    <property type="evidence" value="ECO:0007669"/>
    <property type="project" value="UniProtKB-KW"/>
</dbReference>
<feature type="binding site" evidence="4">
    <location>
        <position position="128"/>
    </location>
    <ligand>
        <name>S-adenosyl-L-methionine</name>
        <dbReference type="ChEBI" id="CHEBI:59789"/>
    </ligand>
</feature>
<evidence type="ECO:0000256" key="3">
    <source>
        <dbReference type="ARBA" id="ARBA00022691"/>
    </source>
</evidence>
<evidence type="ECO:0000256" key="4">
    <source>
        <dbReference type="HAMAP-Rule" id="MF_03044"/>
    </source>
</evidence>
<proteinExistence type="inferred from homology"/>
<dbReference type="Proteomes" id="UP001378592">
    <property type="component" value="Unassembled WGS sequence"/>
</dbReference>
<dbReference type="SUPFAM" id="SSF53335">
    <property type="entry name" value="S-adenosyl-L-methionine-dependent methyltransferases"/>
    <property type="match status" value="1"/>
</dbReference>
<dbReference type="AlphaFoldDB" id="A0AAN9Z836"/>
<dbReference type="Pfam" id="PF11968">
    <property type="entry name" value="Bmt2"/>
    <property type="match status" value="1"/>
</dbReference>
<keyword evidence="3 4" id="KW-0949">S-adenosyl-L-methionine</keyword>
<dbReference type="InterPro" id="IPR021867">
    <property type="entry name" value="Bmt2/SAMTOR"/>
</dbReference>
<dbReference type="GO" id="GO:0008168">
    <property type="term" value="F:methyltransferase activity"/>
    <property type="evidence" value="ECO:0007669"/>
    <property type="project" value="UniProtKB-UniRule"/>
</dbReference>
<comment type="similarity">
    <text evidence="4">Belongs to the BMT2 family.</text>
</comment>
<gene>
    <name evidence="5" type="ORF">R5R35_007121</name>
</gene>
<dbReference type="CDD" id="cd02440">
    <property type="entry name" value="AdoMet_MTases"/>
    <property type="match status" value="1"/>
</dbReference>
<evidence type="ECO:0000256" key="1">
    <source>
        <dbReference type="ARBA" id="ARBA00022603"/>
    </source>
</evidence>